<dbReference type="EMBL" id="ML122263">
    <property type="protein sequence ID" value="RPD60952.1"/>
    <property type="molecule type" value="Genomic_DNA"/>
</dbReference>
<organism evidence="3 4">
    <name type="scientific">Lentinus tigrinus ALCF2SS1-6</name>
    <dbReference type="NCBI Taxonomy" id="1328759"/>
    <lineage>
        <taxon>Eukaryota</taxon>
        <taxon>Fungi</taxon>
        <taxon>Dikarya</taxon>
        <taxon>Basidiomycota</taxon>
        <taxon>Agaricomycotina</taxon>
        <taxon>Agaricomycetes</taxon>
        <taxon>Polyporales</taxon>
        <taxon>Polyporaceae</taxon>
        <taxon>Lentinus</taxon>
    </lineage>
</organism>
<dbReference type="AlphaFoldDB" id="A0A5C2SAU2"/>
<keyword evidence="2" id="KW-0812">Transmembrane</keyword>
<proteinExistence type="predicted"/>
<evidence type="ECO:0000256" key="2">
    <source>
        <dbReference type="SAM" id="Phobius"/>
    </source>
</evidence>
<sequence>MTLPANDAFTLGLPHDHARIGLRSSTKIPFVSPKPRSPSATVRRRDSHPRQMSVELPDAPARSPPPQPHPSHTTTNGSPNGAPLRQRKRPRTSIPSTFPSPPNGIKSPHNARQKVDWEIPRKTLHSSIGFLTWYLYASDGNPRTVVYALSLALLVIVPADIIRLNSNRFEWLFERLLGFLMRESERNSTNGVIWYIIGVIFVLSLYPLDIATVSILILSWADTAASTIGRLWGAYTPPLPRSIPLIPFVPFLRLPLAPRKSFAGFLAGAFTGAAIAVGFWGFCYPVRDTLLTFRLPAETVVVAEQILPDAAAEVIKRGVEWLSAVQVPVGRWVGLTTLGVVSGLISGVAEALDLGSLDDNLTLPIISGGCLWGLFKVLAYFTGGSA</sequence>
<evidence type="ECO:0000313" key="3">
    <source>
        <dbReference type="EMBL" id="RPD60952.1"/>
    </source>
</evidence>
<dbReference type="GO" id="GO:0005789">
    <property type="term" value="C:endoplasmic reticulum membrane"/>
    <property type="evidence" value="ECO:0007669"/>
    <property type="project" value="TreeGrafter"/>
</dbReference>
<dbReference type="OrthoDB" id="5673at2759"/>
<reference evidence="3" key="1">
    <citation type="journal article" date="2018" name="Genome Biol. Evol.">
        <title>Genomics and development of Lentinus tigrinus, a white-rot wood-decaying mushroom with dimorphic fruiting bodies.</title>
        <authorList>
            <person name="Wu B."/>
            <person name="Xu Z."/>
            <person name="Knudson A."/>
            <person name="Carlson A."/>
            <person name="Chen N."/>
            <person name="Kovaka S."/>
            <person name="LaButti K."/>
            <person name="Lipzen A."/>
            <person name="Pennachio C."/>
            <person name="Riley R."/>
            <person name="Schakwitz W."/>
            <person name="Umezawa K."/>
            <person name="Ohm R.A."/>
            <person name="Grigoriev I.V."/>
            <person name="Nagy L.G."/>
            <person name="Gibbons J."/>
            <person name="Hibbett D."/>
        </authorList>
    </citation>
    <scope>NUCLEOTIDE SEQUENCE [LARGE SCALE GENOMIC DNA]</scope>
    <source>
        <strain evidence="3">ALCF2SS1-6</strain>
    </source>
</reference>
<gene>
    <name evidence="3" type="ORF">L227DRAFT_574584</name>
</gene>
<keyword evidence="2" id="KW-1133">Transmembrane helix</keyword>
<keyword evidence="4" id="KW-1185">Reference proteome</keyword>
<name>A0A5C2SAU2_9APHY</name>
<feature type="region of interest" description="Disordered" evidence="1">
    <location>
        <begin position="24"/>
        <end position="111"/>
    </location>
</feature>
<dbReference type="InterPro" id="IPR037997">
    <property type="entry name" value="Dgk1-like"/>
</dbReference>
<dbReference type="GO" id="GO:0006654">
    <property type="term" value="P:phosphatidic acid biosynthetic process"/>
    <property type="evidence" value="ECO:0007669"/>
    <property type="project" value="TreeGrafter"/>
</dbReference>
<dbReference type="PANTHER" id="PTHR31303">
    <property type="entry name" value="CTP-DEPENDENT DIACYLGLYCEROL KINASE 1"/>
    <property type="match status" value="1"/>
</dbReference>
<feature type="transmembrane region" description="Helical" evidence="2">
    <location>
        <begin position="262"/>
        <end position="282"/>
    </location>
</feature>
<evidence type="ECO:0000313" key="4">
    <source>
        <dbReference type="Proteomes" id="UP000313359"/>
    </source>
</evidence>
<feature type="transmembrane region" description="Helical" evidence="2">
    <location>
        <begin position="145"/>
        <end position="164"/>
    </location>
</feature>
<dbReference type="PANTHER" id="PTHR31303:SF1">
    <property type="entry name" value="CTP-DEPENDENT DIACYLGLYCEROL KINASE 1"/>
    <property type="match status" value="1"/>
</dbReference>
<accession>A0A5C2SAU2</accession>
<feature type="transmembrane region" description="Helical" evidence="2">
    <location>
        <begin position="329"/>
        <end position="349"/>
    </location>
</feature>
<dbReference type="GO" id="GO:0004143">
    <property type="term" value="F:ATP-dependent diacylglycerol kinase activity"/>
    <property type="evidence" value="ECO:0007669"/>
    <property type="project" value="InterPro"/>
</dbReference>
<protein>
    <recommendedName>
        <fullName evidence="5">Phosphatidate cytidylyltransferase</fullName>
    </recommendedName>
</protein>
<keyword evidence="2" id="KW-0472">Membrane</keyword>
<dbReference type="STRING" id="1328759.A0A5C2SAU2"/>
<feature type="transmembrane region" description="Helical" evidence="2">
    <location>
        <begin position="192"/>
        <end position="221"/>
    </location>
</feature>
<feature type="transmembrane region" description="Helical" evidence="2">
    <location>
        <begin position="361"/>
        <end position="381"/>
    </location>
</feature>
<evidence type="ECO:0008006" key="5">
    <source>
        <dbReference type="Google" id="ProtNLM"/>
    </source>
</evidence>
<evidence type="ECO:0000256" key="1">
    <source>
        <dbReference type="SAM" id="MobiDB-lite"/>
    </source>
</evidence>
<dbReference type="Proteomes" id="UP000313359">
    <property type="component" value="Unassembled WGS sequence"/>
</dbReference>